<name>A0A225M2W5_9BURK</name>
<evidence type="ECO:0000313" key="2">
    <source>
        <dbReference type="Proteomes" id="UP000214603"/>
    </source>
</evidence>
<dbReference type="RefSeq" id="WP_088605637.1">
    <property type="nucleotide sequence ID" value="NZ_NJIH01000015.1"/>
</dbReference>
<gene>
    <name evidence="1" type="ORF">CEY11_22290</name>
</gene>
<accession>A0A225M2W5</accession>
<dbReference type="AlphaFoldDB" id="A0A225M2W5"/>
<reference evidence="2" key="1">
    <citation type="submission" date="2017-06" db="EMBL/GenBank/DDBJ databases">
        <title>Herbaspirillum phytohormonus sp. nov., isolated from the root nodule of Robinia pseudoacacia in lead-zinc mine.</title>
        <authorList>
            <person name="Fan M."/>
            <person name="Lin Y."/>
        </authorList>
    </citation>
    <scope>NUCLEOTIDE SEQUENCE [LARGE SCALE GENOMIC DNA]</scope>
    <source>
        <strain evidence="2">SC-089</strain>
    </source>
</reference>
<comment type="caution">
    <text evidence="1">The sequence shown here is derived from an EMBL/GenBank/DDBJ whole genome shotgun (WGS) entry which is preliminary data.</text>
</comment>
<dbReference type="Proteomes" id="UP000214603">
    <property type="component" value="Unassembled WGS sequence"/>
</dbReference>
<organism evidence="1 2">
    <name type="scientific">Candidimonas nitroreducens</name>
    <dbReference type="NCBI Taxonomy" id="683354"/>
    <lineage>
        <taxon>Bacteria</taxon>
        <taxon>Pseudomonadati</taxon>
        <taxon>Pseudomonadota</taxon>
        <taxon>Betaproteobacteria</taxon>
        <taxon>Burkholderiales</taxon>
        <taxon>Alcaligenaceae</taxon>
        <taxon>Candidimonas</taxon>
    </lineage>
</organism>
<protein>
    <submittedName>
        <fullName evidence="1">Uncharacterized protein</fullName>
    </submittedName>
</protein>
<evidence type="ECO:0000313" key="1">
    <source>
        <dbReference type="EMBL" id="OWT54460.1"/>
    </source>
</evidence>
<sequence length="196" mass="21464">MSWQPPQAIRAFGLPMTWRGMRSSLPLPQAARALAEHTGVLRQVWAMPRRVVLAGTHGTTHWVAELVVQGQGTTGILSSMPADAAGLRRAVDARAELRMGWMPPQAYLRASHVSGEAGRRVQQQVYAAPWPPARLRVQVEENLQAHGWLRTAVGDIPKPTASETVRAWRKNGQSLLLTFVPLAAGSAVYVRLDTDP</sequence>
<dbReference type="EMBL" id="NJIH01000015">
    <property type="protein sequence ID" value="OWT54460.1"/>
    <property type="molecule type" value="Genomic_DNA"/>
</dbReference>
<keyword evidence="2" id="KW-1185">Reference proteome</keyword>
<proteinExistence type="predicted"/>